<evidence type="ECO:0000259" key="2">
    <source>
        <dbReference type="Pfam" id="PF18718"/>
    </source>
</evidence>
<organism evidence="3 4">
    <name type="scientific">Mycena pura</name>
    <dbReference type="NCBI Taxonomy" id="153505"/>
    <lineage>
        <taxon>Eukaryota</taxon>
        <taxon>Fungi</taxon>
        <taxon>Dikarya</taxon>
        <taxon>Basidiomycota</taxon>
        <taxon>Agaricomycotina</taxon>
        <taxon>Agaricomycetes</taxon>
        <taxon>Agaricomycetidae</taxon>
        <taxon>Agaricales</taxon>
        <taxon>Marasmiineae</taxon>
        <taxon>Mycenaceae</taxon>
        <taxon>Mycena</taxon>
    </lineage>
</organism>
<reference evidence="3" key="1">
    <citation type="submission" date="2023-03" db="EMBL/GenBank/DDBJ databases">
        <title>Massive genome expansion in bonnet fungi (Mycena s.s.) driven by repeated elements and novel gene families across ecological guilds.</title>
        <authorList>
            <consortium name="Lawrence Berkeley National Laboratory"/>
            <person name="Harder C.B."/>
            <person name="Miyauchi S."/>
            <person name="Viragh M."/>
            <person name="Kuo A."/>
            <person name="Thoen E."/>
            <person name="Andreopoulos B."/>
            <person name="Lu D."/>
            <person name="Skrede I."/>
            <person name="Drula E."/>
            <person name="Henrissat B."/>
            <person name="Morin E."/>
            <person name="Kohler A."/>
            <person name="Barry K."/>
            <person name="LaButti K."/>
            <person name="Morin E."/>
            <person name="Salamov A."/>
            <person name="Lipzen A."/>
            <person name="Mereny Z."/>
            <person name="Hegedus B."/>
            <person name="Baldrian P."/>
            <person name="Stursova M."/>
            <person name="Weitz H."/>
            <person name="Taylor A."/>
            <person name="Grigoriev I.V."/>
            <person name="Nagy L.G."/>
            <person name="Martin F."/>
            <person name="Kauserud H."/>
        </authorList>
    </citation>
    <scope>NUCLEOTIDE SEQUENCE</scope>
    <source>
        <strain evidence="3">9144</strain>
    </source>
</reference>
<sequence>MDLLGVCTALQVYPDVAATFSYADIIRYIELVALLKPTPVLAYLQPSYQLSVPPPTLPANLAWEAFREISWAYSPTLAELEAVRIKHVQLLLIHGIPNDIGVLGVLANKTKKPRMPAAALPALEHRIEVLLRLHARLIPLVLPPLLERSKALAGAVMLPETVHGSVRQQERNTRRQERNEFYHVIVPTHLVIIPHTVYPKAISAANTLDPKSSSHASQRTPGKEQTEDKIMITLAPASRPASRPMAAGQDKVGAARITRYTGHIYVHKMPFTGQRHCAKPLYLDPSVLRDRELDCHTRYYANYYVHGGATTRTYYLQDILPEYKHIQSAEHFYTSSDLCELFANMMVSAWTSSTNFARIYNTSISKQALQTLLPANCRVEPSEWLAEWNPNGEPRIRAVWLDKRSVGRG</sequence>
<keyword evidence="4" id="KW-1185">Reference proteome</keyword>
<gene>
    <name evidence="3" type="ORF">GGX14DRAFT_395389</name>
</gene>
<proteinExistence type="predicted"/>
<dbReference type="Proteomes" id="UP001219525">
    <property type="component" value="Unassembled WGS sequence"/>
</dbReference>
<evidence type="ECO:0000256" key="1">
    <source>
        <dbReference type="SAM" id="MobiDB-lite"/>
    </source>
</evidence>
<dbReference type="AlphaFoldDB" id="A0AAD6YGY7"/>
<name>A0AAD6YGY7_9AGAR</name>
<evidence type="ECO:0000313" key="4">
    <source>
        <dbReference type="Proteomes" id="UP001219525"/>
    </source>
</evidence>
<dbReference type="EMBL" id="JARJCW010000031">
    <property type="protein sequence ID" value="KAJ7209283.1"/>
    <property type="molecule type" value="Genomic_DNA"/>
</dbReference>
<accession>A0AAD6YGY7</accession>
<feature type="domain" description="CxC5 like cysteine cluster associated with KDZ" evidence="2">
    <location>
        <begin position="294"/>
        <end position="363"/>
    </location>
</feature>
<dbReference type="Pfam" id="PF18718">
    <property type="entry name" value="CxC5"/>
    <property type="match status" value="1"/>
</dbReference>
<feature type="compositionally biased region" description="Polar residues" evidence="1">
    <location>
        <begin position="207"/>
        <end position="220"/>
    </location>
</feature>
<evidence type="ECO:0000313" key="3">
    <source>
        <dbReference type="EMBL" id="KAJ7209283.1"/>
    </source>
</evidence>
<feature type="region of interest" description="Disordered" evidence="1">
    <location>
        <begin position="207"/>
        <end position="227"/>
    </location>
</feature>
<protein>
    <recommendedName>
        <fullName evidence="2">CxC5 like cysteine cluster associated with KDZ domain-containing protein</fullName>
    </recommendedName>
</protein>
<dbReference type="InterPro" id="IPR041539">
    <property type="entry name" value="CxC5"/>
</dbReference>
<comment type="caution">
    <text evidence="3">The sequence shown here is derived from an EMBL/GenBank/DDBJ whole genome shotgun (WGS) entry which is preliminary data.</text>
</comment>